<dbReference type="InterPro" id="IPR051992">
    <property type="entry name" value="OxStress_Response_Reg"/>
</dbReference>
<keyword evidence="5" id="KW-1185">Reference proteome</keyword>
<evidence type="ECO:0000256" key="1">
    <source>
        <dbReference type="ARBA" id="ARBA00004123"/>
    </source>
</evidence>
<dbReference type="EMBL" id="JAVYJV010000024">
    <property type="protein sequence ID" value="KAK4338066.1"/>
    <property type="molecule type" value="Genomic_DNA"/>
</dbReference>
<name>A0AAE1USD7_9SOLA</name>
<comment type="caution">
    <text evidence="4">The sequence shown here is derived from an EMBL/GenBank/DDBJ whole genome shotgun (WGS) entry which is preliminary data.</text>
</comment>
<proteinExistence type="predicted"/>
<dbReference type="GO" id="GO:0006950">
    <property type="term" value="P:response to stress"/>
    <property type="evidence" value="ECO:0007669"/>
    <property type="project" value="UniProtKB-ARBA"/>
</dbReference>
<dbReference type="PANTHER" id="PTHR33172:SF91">
    <property type="entry name" value="PROTEIN OXIDATIVE STRESS 3 LIKE 5"/>
    <property type="match status" value="1"/>
</dbReference>
<evidence type="ECO:0000313" key="4">
    <source>
        <dbReference type="EMBL" id="KAK4338066.1"/>
    </source>
</evidence>
<dbReference type="PANTHER" id="PTHR33172">
    <property type="entry name" value="OS08G0516900 PROTEIN"/>
    <property type="match status" value="1"/>
</dbReference>
<keyword evidence="2" id="KW-0539">Nucleus</keyword>
<dbReference type="Proteomes" id="UP001291623">
    <property type="component" value="Unassembled WGS sequence"/>
</dbReference>
<reference evidence="4" key="1">
    <citation type="submission" date="2023-12" db="EMBL/GenBank/DDBJ databases">
        <title>Genome assembly of Anisodus tanguticus.</title>
        <authorList>
            <person name="Wang Y.-J."/>
        </authorList>
    </citation>
    <scope>NUCLEOTIDE SEQUENCE</scope>
    <source>
        <strain evidence="4">KB-2021</strain>
        <tissue evidence="4">Leaf</tissue>
    </source>
</reference>
<comment type="subcellular location">
    <subcellularLocation>
        <location evidence="1">Nucleus</location>
    </subcellularLocation>
</comment>
<feature type="compositionally biased region" description="Basic and acidic residues" evidence="3">
    <location>
        <begin position="1"/>
        <end position="10"/>
    </location>
</feature>
<dbReference type="AlphaFoldDB" id="A0AAE1USD7"/>
<dbReference type="GO" id="GO:0005634">
    <property type="term" value="C:nucleus"/>
    <property type="evidence" value="ECO:0007669"/>
    <property type="project" value="UniProtKB-SubCell"/>
</dbReference>
<feature type="region of interest" description="Disordered" evidence="3">
    <location>
        <begin position="1"/>
        <end position="61"/>
    </location>
</feature>
<protein>
    <submittedName>
        <fullName evidence="4">Uncharacterized protein</fullName>
    </submittedName>
</protein>
<organism evidence="4 5">
    <name type="scientific">Anisodus tanguticus</name>
    <dbReference type="NCBI Taxonomy" id="243964"/>
    <lineage>
        <taxon>Eukaryota</taxon>
        <taxon>Viridiplantae</taxon>
        <taxon>Streptophyta</taxon>
        <taxon>Embryophyta</taxon>
        <taxon>Tracheophyta</taxon>
        <taxon>Spermatophyta</taxon>
        <taxon>Magnoliopsida</taxon>
        <taxon>eudicotyledons</taxon>
        <taxon>Gunneridae</taxon>
        <taxon>Pentapetalae</taxon>
        <taxon>asterids</taxon>
        <taxon>lamiids</taxon>
        <taxon>Solanales</taxon>
        <taxon>Solanaceae</taxon>
        <taxon>Solanoideae</taxon>
        <taxon>Hyoscyameae</taxon>
        <taxon>Anisodus</taxon>
    </lineage>
</organism>
<evidence type="ECO:0000313" key="5">
    <source>
        <dbReference type="Proteomes" id="UP001291623"/>
    </source>
</evidence>
<gene>
    <name evidence="4" type="ORF">RND71_042553</name>
</gene>
<evidence type="ECO:0000256" key="2">
    <source>
        <dbReference type="ARBA" id="ARBA00023242"/>
    </source>
</evidence>
<accession>A0AAE1USD7</accession>
<sequence length="176" mass="19050">MSSVPEKNDDVLAQENGVVVADDEMKSNDSDNSLSSSIGVLSDGVGVEEEEVDEAESPALEDSLNSLQSLEAALPFKRGISGFYTGKSKSFVNLAEVKCLKEMEKEENPLNKRRRLTIAQNNTLYKWGSNSSSMPHLTRSDGGNAYSVGVEQEFKSSTNCACFSSIDNTTPKPSIN</sequence>
<feature type="compositionally biased region" description="Acidic residues" evidence="3">
    <location>
        <begin position="46"/>
        <end position="56"/>
    </location>
</feature>
<feature type="compositionally biased region" description="Low complexity" evidence="3">
    <location>
        <begin position="30"/>
        <end position="45"/>
    </location>
</feature>
<evidence type="ECO:0000256" key="3">
    <source>
        <dbReference type="SAM" id="MobiDB-lite"/>
    </source>
</evidence>